<dbReference type="EMBL" id="RRYP01008172">
    <property type="protein sequence ID" value="TNV79967.1"/>
    <property type="molecule type" value="Genomic_DNA"/>
</dbReference>
<dbReference type="AlphaFoldDB" id="A0A8J8T2L8"/>
<feature type="region of interest" description="Disordered" evidence="1">
    <location>
        <begin position="1"/>
        <end position="24"/>
    </location>
</feature>
<evidence type="ECO:0000256" key="1">
    <source>
        <dbReference type="SAM" id="MobiDB-lite"/>
    </source>
</evidence>
<reference evidence="2" key="1">
    <citation type="submission" date="2019-06" db="EMBL/GenBank/DDBJ databases">
        <authorList>
            <person name="Zheng W."/>
        </authorList>
    </citation>
    <scope>NUCLEOTIDE SEQUENCE</scope>
    <source>
        <strain evidence="2">QDHG01</strain>
    </source>
</reference>
<evidence type="ECO:0000313" key="2">
    <source>
        <dbReference type="EMBL" id="TNV79967.1"/>
    </source>
</evidence>
<comment type="caution">
    <text evidence="2">The sequence shown here is derived from an EMBL/GenBank/DDBJ whole genome shotgun (WGS) entry which is preliminary data.</text>
</comment>
<sequence>MEQTNEQIHLRENPNQNSQSTLPKLQFSDPLSITKVGTFRYFTESEREEILRIRKSKSGKWSPAWMQINETREHQAFGSFNFTTRAATDSCDNQDVLDYSIQTQNEDGLIESDWDTNALLKPDIHFQQPNKNSIIQKYFKVEPIKPQPQLYKTISEPTSEDTNLKAEQRGKSLEPSPEFQKQTKLQIAAIDKQKEQAFPVDDAQERDIANHNEIRSNLVKMLIHLD</sequence>
<name>A0A8J8T2L8_HALGN</name>
<accession>A0A8J8T2L8</accession>
<dbReference type="Proteomes" id="UP000785679">
    <property type="component" value="Unassembled WGS sequence"/>
</dbReference>
<keyword evidence="3" id="KW-1185">Reference proteome</keyword>
<feature type="compositionally biased region" description="Basic and acidic residues" evidence="1">
    <location>
        <begin position="162"/>
        <end position="172"/>
    </location>
</feature>
<gene>
    <name evidence="2" type="ORF">FGO68_gene6225</name>
</gene>
<protein>
    <submittedName>
        <fullName evidence="2">Uncharacterized protein</fullName>
    </submittedName>
</protein>
<evidence type="ECO:0000313" key="3">
    <source>
        <dbReference type="Proteomes" id="UP000785679"/>
    </source>
</evidence>
<feature type="region of interest" description="Disordered" evidence="1">
    <location>
        <begin position="156"/>
        <end position="180"/>
    </location>
</feature>
<proteinExistence type="predicted"/>
<feature type="compositionally biased region" description="Polar residues" evidence="1">
    <location>
        <begin position="1"/>
        <end position="23"/>
    </location>
</feature>
<organism evidence="2 3">
    <name type="scientific">Halteria grandinella</name>
    <dbReference type="NCBI Taxonomy" id="5974"/>
    <lineage>
        <taxon>Eukaryota</taxon>
        <taxon>Sar</taxon>
        <taxon>Alveolata</taxon>
        <taxon>Ciliophora</taxon>
        <taxon>Intramacronucleata</taxon>
        <taxon>Spirotrichea</taxon>
        <taxon>Stichotrichia</taxon>
        <taxon>Sporadotrichida</taxon>
        <taxon>Halteriidae</taxon>
        <taxon>Halteria</taxon>
    </lineage>
</organism>